<reference evidence="5" key="2">
    <citation type="submission" date="2013-10" db="EMBL/GenBank/DDBJ databases">
        <authorList>
            <person name="Aslett M."/>
        </authorList>
    </citation>
    <scope>NUCLEOTIDE SEQUENCE [LARGE SCALE GENOMIC DNA]</scope>
    <source>
        <strain evidence="5">Houghton</strain>
    </source>
</reference>
<dbReference type="Proteomes" id="UP000030754">
    <property type="component" value="Unassembled WGS sequence"/>
</dbReference>
<dbReference type="PANTHER" id="PTHR43963">
    <property type="entry name" value="CARBONYL REDUCTASE 1-RELATED"/>
    <property type="match status" value="1"/>
</dbReference>
<proteinExistence type="inferred from homology"/>
<dbReference type="PANTHER" id="PTHR43963:SF6">
    <property type="entry name" value="CHAIN DEHYDROGENASE FAMILY PROTEIN, PUTATIVE (AFU_ORTHOLOGUE AFUA_3G15350)-RELATED"/>
    <property type="match status" value="1"/>
</dbReference>
<comment type="similarity">
    <text evidence="1 4">Belongs to the short-chain dehydrogenases/reductases (SDR) family.</text>
</comment>
<dbReference type="EMBL" id="HG723367">
    <property type="protein sequence ID" value="CDJ65990.1"/>
    <property type="molecule type" value="Genomic_DNA"/>
</dbReference>
<name>U6MW97_9EIME</name>
<dbReference type="Gene3D" id="3.40.50.720">
    <property type="entry name" value="NAD(P)-binding Rossmann-like Domain"/>
    <property type="match status" value="1"/>
</dbReference>
<protein>
    <recommendedName>
        <fullName evidence="7">Carbonyl reductase</fullName>
    </recommendedName>
</protein>
<sequence>MSRRIFVVTGANRGIGFETVRELGKRLKLREATIVLCSRTKEAGENAVSSLAKDGVKANLELLDISHEGSRNRFASTLRRKYGRVDCLINNAGVASPPGSKQPITEQAKETCAVNYFCTRDITMAIAPLFRQGSKVVFLSSKLENAGPPFMSSKNRDRLFSPCTTVEDIDAAVRDYLNAAPNWKEQGWPRLPYLFSKAAVIALTAALARQADKRKLTPDVAGIIVTACYPGWCKTDLAGRKAPPLSSAEGGKVTAQVALHAGTKEHGNLVVEGREIKVPSQL</sequence>
<evidence type="ECO:0000256" key="3">
    <source>
        <dbReference type="ARBA" id="ARBA00023002"/>
    </source>
</evidence>
<evidence type="ECO:0000256" key="2">
    <source>
        <dbReference type="ARBA" id="ARBA00022857"/>
    </source>
</evidence>
<dbReference type="GO" id="GO:0016491">
    <property type="term" value="F:oxidoreductase activity"/>
    <property type="evidence" value="ECO:0007669"/>
    <property type="project" value="UniProtKB-KW"/>
</dbReference>
<gene>
    <name evidence="5" type="ORF">ENH_00015520</name>
</gene>
<dbReference type="PRINTS" id="PR00080">
    <property type="entry name" value="SDRFAMILY"/>
</dbReference>
<reference evidence="5" key="1">
    <citation type="submission" date="2013-10" db="EMBL/GenBank/DDBJ databases">
        <title>Genomic analysis of the causative agents of coccidiosis in chickens.</title>
        <authorList>
            <person name="Reid A.J."/>
            <person name="Blake D."/>
            <person name="Billington K."/>
            <person name="Browne H."/>
            <person name="Dunn M."/>
            <person name="Hung S."/>
            <person name="Kawahara F."/>
            <person name="Miranda-Saavedra D."/>
            <person name="Mourier T."/>
            <person name="Nagra H."/>
            <person name="Otto T.D."/>
            <person name="Rawlings N."/>
            <person name="Sanchez A."/>
            <person name="Sanders M."/>
            <person name="Subramaniam C."/>
            <person name="Tay Y."/>
            <person name="Dear P."/>
            <person name="Doerig C."/>
            <person name="Gruber A."/>
            <person name="Parkinson J."/>
            <person name="Shirley M."/>
            <person name="Wan K.L."/>
            <person name="Berriman M."/>
            <person name="Tomley F."/>
            <person name="Pain A."/>
        </authorList>
    </citation>
    <scope>NUCLEOTIDE SEQUENCE [LARGE SCALE GENOMIC DNA]</scope>
    <source>
        <strain evidence="5">Houghton</strain>
    </source>
</reference>
<accession>U6MW97</accession>
<evidence type="ECO:0000313" key="6">
    <source>
        <dbReference type="Proteomes" id="UP000030754"/>
    </source>
</evidence>
<dbReference type="GeneID" id="25471732"/>
<dbReference type="AlphaFoldDB" id="U6MW97"/>
<dbReference type="SUPFAM" id="SSF51735">
    <property type="entry name" value="NAD(P)-binding Rossmann-fold domains"/>
    <property type="match status" value="1"/>
</dbReference>
<evidence type="ECO:0008006" key="7">
    <source>
        <dbReference type="Google" id="ProtNLM"/>
    </source>
</evidence>
<evidence type="ECO:0000313" key="5">
    <source>
        <dbReference type="EMBL" id="CDJ65990.1"/>
    </source>
</evidence>
<dbReference type="RefSeq" id="XP_013434457.1">
    <property type="nucleotide sequence ID" value="XM_013579003.1"/>
</dbReference>
<dbReference type="InterPro" id="IPR002347">
    <property type="entry name" value="SDR_fam"/>
</dbReference>
<dbReference type="InterPro" id="IPR036291">
    <property type="entry name" value="NAD(P)-bd_dom_sf"/>
</dbReference>
<keyword evidence="6" id="KW-1185">Reference proteome</keyword>
<dbReference type="VEuPathDB" id="ToxoDB:ENH_00015520"/>
<evidence type="ECO:0000256" key="1">
    <source>
        <dbReference type="ARBA" id="ARBA00006484"/>
    </source>
</evidence>
<dbReference type="PRINTS" id="PR00081">
    <property type="entry name" value="GDHRDH"/>
</dbReference>
<evidence type="ECO:0000256" key="4">
    <source>
        <dbReference type="RuleBase" id="RU000363"/>
    </source>
</evidence>
<keyword evidence="2" id="KW-0521">NADP</keyword>
<dbReference type="Pfam" id="PF00106">
    <property type="entry name" value="adh_short"/>
    <property type="match status" value="1"/>
</dbReference>
<keyword evidence="3" id="KW-0560">Oxidoreductase</keyword>
<organism evidence="5 6">
    <name type="scientific">Eimeria necatrix</name>
    <dbReference type="NCBI Taxonomy" id="51315"/>
    <lineage>
        <taxon>Eukaryota</taxon>
        <taxon>Sar</taxon>
        <taxon>Alveolata</taxon>
        <taxon>Apicomplexa</taxon>
        <taxon>Conoidasida</taxon>
        <taxon>Coccidia</taxon>
        <taxon>Eucoccidiorida</taxon>
        <taxon>Eimeriorina</taxon>
        <taxon>Eimeriidae</taxon>
        <taxon>Eimeria</taxon>
    </lineage>
</organism>
<dbReference type="OrthoDB" id="10262319at2759"/>